<dbReference type="EMBL" id="FXAK01000009">
    <property type="protein sequence ID" value="SMF88716.1"/>
    <property type="molecule type" value="Genomic_DNA"/>
</dbReference>
<dbReference type="RefSeq" id="WP_143266919.1">
    <property type="nucleotide sequence ID" value="NZ_FXAK01000009.1"/>
</dbReference>
<sequence length="67" mass="7405">MAAVRASIAALEAVDLGEGEDLEDVEGDAAGAVSPQLTPWTRPWLDELYRRWKRVALALNGINWIRT</sequence>
<evidence type="ECO:0000313" key="2">
    <source>
        <dbReference type="Proteomes" id="UP000192936"/>
    </source>
</evidence>
<reference evidence="1 2" key="1">
    <citation type="submission" date="2017-04" db="EMBL/GenBank/DDBJ databases">
        <authorList>
            <person name="Afonso C.L."/>
            <person name="Miller P.J."/>
            <person name="Scott M.A."/>
            <person name="Spackman E."/>
            <person name="Goraichik I."/>
            <person name="Dimitrov K.M."/>
            <person name="Suarez D.L."/>
            <person name="Swayne D.E."/>
        </authorList>
    </citation>
    <scope>NUCLEOTIDE SEQUENCE [LARGE SCALE GENOMIC DNA]</scope>
    <source>
        <strain evidence="1 2">A2P</strain>
    </source>
</reference>
<protein>
    <submittedName>
        <fullName evidence="1">Uncharacterized protein</fullName>
    </submittedName>
</protein>
<proteinExistence type="predicted"/>
<gene>
    <name evidence="1" type="ORF">SAMN02982917_6494</name>
</gene>
<dbReference type="AlphaFoldDB" id="A0A1X7HL69"/>
<name>A0A1X7HL69_9PROT</name>
<evidence type="ECO:0000313" key="1">
    <source>
        <dbReference type="EMBL" id="SMF88716.1"/>
    </source>
</evidence>
<organism evidence="1 2">
    <name type="scientific">Azospirillum oryzae</name>
    <dbReference type="NCBI Taxonomy" id="286727"/>
    <lineage>
        <taxon>Bacteria</taxon>
        <taxon>Pseudomonadati</taxon>
        <taxon>Pseudomonadota</taxon>
        <taxon>Alphaproteobacteria</taxon>
        <taxon>Rhodospirillales</taxon>
        <taxon>Azospirillaceae</taxon>
        <taxon>Azospirillum</taxon>
    </lineage>
</organism>
<dbReference type="Proteomes" id="UP000192936">
    <property type="component" value="Unassembled WGS sequence"/>
</dbReference>
<accession>A0A1X7HL69</accession>